<dbReference type="Gene3D" id="1.20.1250.20">
    <property type="entry name" value="MFS general substrate transporter like domains"/>
    <property type="match status" value="1"/>
</dbReference>
<dbReference type="PROSITE" id="PS50850">
    <property type="entry name" value="MFS"/>
    <property type="match status" value="1"/>
</dbReference>
<dbReference type="GO" id="GO:0005886">
    <property type="term" value="C:plasma membrane"/>
    <property type="evidence" value="ECO:0007669"/>
    <property type="project" value="UniProtKB-SubCell"/>
</dbReference>
<feature type="transmembrane region" description="Helical" evidence="5">
    <location>
        <begin position="149"/>
        <end position="169"/>
    </location>
</feature>
<evidence type="ECO:0000313" key="7">
    <source>
        <dbReference type="EMBL" id="SDF41405.1"/>
    </source>
</evidence>
<evidence type="ECO:0000256" key="3">
    <source>
        <dbReference type="ARBA" id="ARBA00022989"/>
    </source>
</evidence>
<keyword evidence="2 5" id="KW-0812">Transmembrane</keyword>
<dbReference type="RefSeq" id="WP_176946557.1">
    <property type="nucleotide sequence ID" value="NZ_FNCC01000001.1"/>
</dbReference>
<gene>
    <name evidence="7" type="ORF">SAMN05216553_101519</name>
</gene>
<evidence type="ECO:0000256" key="1">
    <source>
        <dbReference type="ARBA" id="ARBA00004651"/>
    </source>
</evidence>
<evidence type="ECO:0000313" key="8">
    <source>
        <dbReference type="Proteomes" id="UP000199623"/>
    </source>
</evidence>
<feature type="transmembrane region" description="Helical" evidence="5">
    <location>
        <begin position="237"/>
        <end position="258"/>
    </location>
</feature>
<feature type="transmembrane region" description="Helical" evidence="5">
    <location>
        <begin position="88"/>
        <end position="107"/>
    </location>
</feature>
<feature type="transmembrane region" description="Helical" evidence="5">
    <location>
        <begin position="181"/>
        <end position="200"/>
    </location>
</feature>
<dbReference type="InterPro" id="IPR036259">
    <property type="entry name" value="MFS_trans_sf"/>
</dbReference>
<sequence length="476" mass="48254">MTASVTASAHTAATGGQHRGLALTVLLIPAALTLLSVTSVNVALPSIRAALGASAVQQSLVLTTYALAFAIVLLFAGRLGDQYGHKKVYLAGVAIFTLASTWCGLAADPGQLVAARVLAGIGGGLAMTPVTALIQLLYKGPERARPFGIMGAVFGASSAAGPILAGLLLHSGGDFGWRLTFLVNVPFGLLAGLFALKALPSAAPAGVRGNDPVGLLLFTAGLIGTILPFSLGQGITALSLAVLAAGVVLFVLFARWELRREQRGEFAVVPLRLFRQRALPIGVVTTFLGFAGFTASFLMLALMWQDALGHDGLSAGLLVLPFALGSVASAVFTQRLTRRFGTKVVTAGLTLIAAGLAVVGLLVLVVAPENQTILVMLVPLLVTGAGVGLFVGPNTNASFAQTEGRDAGVASALVTAAQRAGTAVGIGILSAIYAAADITSLTTQAVAAFMTAAFAGLAALVMVVTRRSSLGASGHR</sequence>
<dbReference type="CDD" id="cd17321">
    <property type="entry name" value="MFS_MMR_MDR_like"/>
    <property type="match status" value="1"/>
</dbReference>
<feature type="transmembrane region" description="Helical" evidence="5">
    <location>
        <begin position="344"/>
        <end position="367"/>
    </location>
</feature>
<feature type="transmembrane region" description="Helical" evidence="5">
    <location>
        <begin position="113"/>
        <end position="137"/>
    </location>
</feature>
<dbReference type="Proteomes" id="UP000199623">
    <property type="component" value="Unassembled WGS sequence"/>
</dbReference>
<feature type="transmembrane region" description="Helical" evidence="5">
    <location>
        <begin position="56"/>
        <end position="76"/>
    </location>
</feature>
<dbReference type="PANTHER" id="PTHR42718">
    <property type="entry name" value="MAJOR FACILITATOR SUPERFAMILY MULTIDRUG TRANSPORTER MFSC"/>
    <property type="match status" value="1"/>
</dbReference>
<dbReference type="InterPro" id="IPR020846">
    <property type="entry name" value="MFS_dom"/>
</dbReference>
<feature type="transmembrane region" description="Helical" evidence="5">
    <location>
        <begin position="412"/>
        <end position="435"/>
    </location>
</feature>
<feature type="transmembrane region" description="Helical" evidence="5">
    <location>
        <begin position="279"/>
        <end position="301"/>
    </location>
</feature>
<dbReference type="GO" id="GO:0022857">
    <property type="term" value="F:transmembrane transporter activity"/>
    <property type="evidence" value="ECO:0007669"/>
    <property type="project" value="InterPro"/>
</dbReference>
<keyword evidence="4 5" id="KW-0472">Membrane</keyword>
<evidence type="ECO:0000256" key="5">
    <source>
        <dbReference type="SAM" id="Phobius"/>
    </source>
</evidence>
<protein>
    <submittedName>
        <fullName evidence="7">Major Facilitator Superfamily protein</fullName>
    </submittedName>
</protein>
<dbReference type="EMBL" id="FNCC01000001">
    <property type="protein sequence ID" value="SDF41405.1"/>
    <property type="molecule type" value="Genomic_DNA"/>
</dbReference>
<comment type="subcellular location">
    <subcellularLocation>
        <location evidence="1">Cell membrane</location>
        <topology evidence="1">Multi-pass membrane protein</topology>
    </subcellularLocation>
</comment>
<feature type="transmembrane region" description="Helical" evidence="5">
    <location>
        <begin position="21"/>
        <end position="44"/>
    </location>
</feature>
<dbReference type="PRINTS" id="PR01035">
    <property type="entry name" value="TCRTETA"/>
</dbReference>
<feature type="transmembrane region" description="Helical" evidence="5">
    <location>
        <begin position="313"/>
        <end position="332"/>
    </location>
</feature>
<dbReference type="InterPro" id="IPR001958">
    <property type="entry name" value="Tet-R_TetA/multi-R_MdtG-like"/>
</dbReference>
<reference evidence="8" key="1">
    <citation type="submission" date="2016-10" db="EMBL/GenBank/DDBJ databases">
        <authorList>
            <person name="Varghese N."/>
            <person name="Submissions S."/>
        </authorList>
    </citation>
    <scope>NUCLEOTIDE SEQUENCE [LARGE SCALE GENOMIC DNA]</scope>
    <source>
        <strain evidence="8">CGMCC 4.3506</strain>
    </source>
</reference>
<dbReference type="SUPFAM" id="SSF103473">
    <property type="entry name" value="MFS general substrate transporter"/>
    <property type="match status" value="1"/>
</dbReference>
<feature type="transmembrane region" description="Helical" evidence="5">
    <location>
        <begin position="373"/>
        <end position="391"/>
    </location>
</feature>
<feature type="transmembrane region" description="Helical" evidence="5">
    <location>
        <begin position="441"/>
        <end position="464"/>
    </location>
</feature>
<accession>A0A1G7KW15</accession>
<keyword evidence="3 5" id="KW-1133">Transmembrane helix</keyword>
<name>A0A1G7KW15_9PSEU</name>
<dbReference type="InterPro" id="IPR011701">
    <property type="entry name" value="MFS"/>
</dbReference>
<feature type="domain" description="Major facilitator superfamily (MFS) profile" evidence="6">
    <location>
        <begin position="22"/>
        <end position="470"/>
    </location>
</feature>
<keyword evidence="8" id="KW-1185">Reference proteome</keyword>
<evidence type="ECO:0000259" key="6">
    <source>
        <dbReference type="PROSITE" id="PS50850"/>
    </source>
</evidence>
<dbReference type="AlphaFoldDB" id="A0A1G7KW15"/>
<feature type="transmembrane region" description="Helical" evidence="5">
    <location>
        <begin position="212"/>
        <end position="231"/>
    </location>
</feature>
<evidence type="ECO:0000256" key="2">
    <source>
        <dbReference type="ARBA" id="ARBA00022692"/>
    </source>
</evidence>
<organism evidence="7 8">
    <name type="scientific">Lentzea fradiae</name>
    <dbReference type="NCBI Taxonomy" id="200378"/>
    <lineage>
        <taxon>Bacteria</taxon>
        <taxon>Bacillati</taxon>
        <taxon>Actinomycetota</taxon>
        <taxon>Actinomycetes</taxon>
        <taxon>Pseudonocardiales</taxon>
        <taxon>Pseudonocardiaceae</taxon>
        <taxon>Lentzea</taxon>
    </lineage>
</organism>
<proteinExistence type="predicted"/>
<evidence type="ECO:0000256" key="4">
    <source>
        <dbReference type="ARBA" id="ARBA00023136"/>
    </source>
</evidence>
<dbReference type="Pfam" id="PF07690">
    <property type="entry name" value="MFS_1"/>
    <property type="match status" value="1"/>
</dbReference>
<dbReference type="Gene3D" id="1.20.1720.10">
    <property type="entry name" value="Multidrug resistance protein D"/>
    <property type="match status" value="1"/>
</dbReference>
<dbReference type="PANTHER" id="PTHR42718:SF39">
    <property type="entry name" value="ACTINORHODIN TRANSPORTER-RELATED"/>
    <property type="match status" value="1"/>
</dbReference>
<dbReference type="STRING" id="200378.SAMN05216553_101519"/>